<dbReference type="Pfam" id="PF00305">
    <property type="entry name" value="Lipoxygenase"/>
    <property type="match status" value="1"/>
</dbReference>
<keyword evidence="1" id="KW-0479">Metal-binding</keyword>
<reference evidence="7" key="1">
    <citation type="journal article" date="2017" name="Nat. Commun.">
        <title>The asparagus genome sheds light on the origin and evolution of a young Y chromosome.</title>
        <authorList>
            <person name="Harkess A."/>
            <person name="Zhou J."/>
            <person name="Xu C."/>
            <person name="Bowers J.E."/>
            <person name="Van der Hulst R."/>
            <person name="Ayyampalayam S."/>
            <person name="Mercati F."/>
            <person name="Riccardi P."/>
            <person name="McKain M.R."/>
            <person name="Kakrana A."/>
            <person name="Tang H."/>
            <person name="Ray J."/>
            <person name="Groenendijk J."/>
            <person name="Arikit S."/>
            <person name="Mathioni S.M."/>
            <person name="Nakano M."/>
            <person name="Shan H."/>
            <person name="Telgmann-Rauber A."/>
            <person name="Kanno A."/>
            <person name="Yue Z."/>
            <person name="Chen H."/>
            <person name="Li W."/>
            <person name="Chen Y."/>
            <person name="Xu X."/>
            <person name="Zhang Y."/>
            <person name="Luo S."/>
            <person name="Chen H."/>
            <person name="Gao J."/>
            <person name="Mao Z."/>
            <person name="Pires J.C."/>
            <person name="Luo M."/>
            <person name="Kudrna D."/>
            <person name="Wing R.A."/>
            <person name="Meyers B.C."/>
            <person name="Yi K."/>
            <person name="Kong H."/>
            <person name="Lavrijsen P."/>
            <person name="Sunseri F."/>
            <person name="Falavigna A."/>
            <person name="Ye Y."/>
            <person name="Leebens-Mack J.H."/>
            <person name="Chen G."/>
        </authorList>
    </citation>
    <scope>NUCLEOTIDE SEQUENCE [LARGE SCALE GENOMIC DNA]</scope>
    <source>
        <strain evidence="7">cv. DH0086</strain>
    </source>
</reference>
<proteinExistence type="predicted"/>
<keyword evidence="2" id="KW-0223">Dioxygenase</keyword>
<keyword evidence="4" id="KW-0732">Signal</keyword>
<protein>
    <recommendedName>
        <fullName evidence="5">Lipoxygenase domain-containing protein</fullName>
    </recommendedName>
</protein>
<dbReference type="EMBL" id="CM007383">
    <property type="protein sequence ID" value="ONK74172.1"/>
    <property type="molecule type" value="Genomic_DNA"/>
</dbReference>
<dbReference type="InterPro" id="IPR036226">
    <property type="entry name" value="LipOase_C_sf"/>
</dbReference>
<dbReference type="Gramene" id="ONK74172">
    <property type="protein sequence ID" value="ONK74172"/>
    <property type="gene ID" value="A4U43_C03F3530"/>
</dbReference>
<keyword evidence="7" id="KW-1185">Reference proteome</keyword>
<dbReference type="GO" id="GO:0016702">
    <property type="term" value="F:oxidoreductase activity, acting on single donors with incorporation of molecular oxygen, incorporation of two atoms of oxygen"/>
    <property type="evidence" value="ECO:0007669"/>
    <property type="project" value="InterPro"/>
</dbReference>
<feature type="chain" id="PRO_5024269941" description="Lipoxygenase domain-containing protein" evidence="4">
    <location>
        <begin position="24"/>
        <end position="195"/>
    </location>
</feature>
<evidence type="ECO:0000313" key="7">
    <source>
        <dbReference type="Proteomes" id="UP000243459"/>
    </source>
</evidence>
<accession>A0A5P1F7K8</accession>
<evidence type="ECO:0000256" key="1">
    <source>
        <dbReference type="ARBA" id="ARBA00022723"/>
    </source>
</evidence>
<keyword evidence="3" id="KW-0560">Oxidoreductase</keyword>
<gene>
    <name evidence="6" type="ORF">A4U43_C03F3530</name>
</gene>
<dbReference type="GO" id="GO:0046872">
    <property type="term" value="F:metal ion binding"/>
    <property type="evidence" value="ECO:0007669"/>
    <property type="project" value="UniProtKB-KW"/>
</dbReference>
<dbReference type="InterPro" id="IPR013819">
    <property type="entry name" value="LipOase_C"/>
</dbReference>
<dbReference type="Gene3D" id="1.20.245.10">
    <property type="entry name" value="Lipoxygenase-1, Domain 5"/>
    <property type="match status" value="1"/>
</dbReference>
<evidence type="ECO:0000313" key="6">
    <source>
        <dbReference type="EMBL" id="ONK74172.1"/>
    </source>
</evidence>
<evidence type="ECO:0000256" key="4">
    <source>
        <dbReference type="SAM" id="SignalP"/>
    </source>
</evidence>
<dbReference type="InterPro" id="IPR000907">
    <property type="entry name" value="LipOase"/>
</dbReference>
<organism evidence="6 7">
    <name type="scientific">Asparagus officinalis</name>
    <name type="common">Garden asparagus</name>
    <dbReference type="NCBI Taxonomy" id="4686"/>
    <lineage>
        <taxon>Eukaryota</taxon>
        <taxon>Viridiplantae</taxon>
        <taxon>Streptophyta</taxon>
        <taxon>Embryophyta</taxon>
        <taxon>Tracheophyta</taxon>
        <taxon>Spermatophyta</taxon>
        <taxon>Magnoliopsida</taxon>
        <taxon>Liliopsida</taxon>
        <taxon>Asparagales</taxon>
        <taxon>Asparagaceae</taxon>
        <taxon>Asparagoideae</taxon>
        <taxon>Asparagus</taxon>
    </lineage>
</organism>
<dbReference type="AlphaFoldDB" id="A0A5P1F7K8"/>
<dbReference type="PANTHER" id="PTHR11771">
    <property type="entry name" value="LIPOXYGENASE"/>
    <property type="match status" value="1"/>
</dbReference>
<dbReference type="OrthoDB" id="407298at2759"/>
<feature type="signal peptide" evidence="4">
    <location>
        <begin position="1"/>
        <end position="23"/>
    </location>
</feature>
<dbReference type="PROSITE" id="PS51393">
    <property type="entry name" value="LIPOXYGENASE_3"/>
    <property type="match status" value="1"/>
</dbReference>
<sequence>MQTLSSLTEVCTILIWLASAYHASLNFGQYAYAGFVPNRPTFIRHPMPDPKEYDEIENDPEGLLLKSITRKAPAFTVMSVLEILSMHSSDEVYIGQREDREWTSDRRAVEVFERFREELVRIEKRIEERNKDERLKNRTGEVGVAYTLLYPNTSDFRRVGGLRGLAEEGFLIVCLSEILGDFTELVLRGILLFCI</sequence>
<dbReference type="Proteomes" id="UP000243459">
    <property type="component" value="Chromosome 3"/>
</dbReference>
<evidence type="ECO:0000259" key="5">
    <source>
        <dbReference type="PROSITE" id="PS51393"/>
    </source>
</evidence>
<evidence type="ECO:0000256" key="2">
    <source>
        <dbReference type="ARBA" id="ARBA00022964"/>
    </source>
</evidence>
<feature type="domain" description="Lipoxygenase" evidence="5">
    <location>
        <begin position="1"/>
        <end position="172"/>
    </location>
</feature>
<name>A0A5P1F7K8_ASPOF</name>
<dbReference type="OMA" id="HTRHELI"/>
<dbReference type="SUPFAM" id="SSF48484">
    <property type="entry name" value="Lipoxigenase"/>
    <property type="match status" value="1"/>
</dbReference>
<dbReference type="GO" id="GO:0034440">
    <property type="term" value="P:lipid oxidation"/>
    <property type="evidence" value="ECO:0007669"/>
    <property type="project" value="InterPro"/>
</dbReference>
<evidence type="ECO:0000256" key="3">
    <source>
        <dbReference type="ARBA" id="ARBA00023002"/>
    </source>
</evidence>